<comment type="caution">
    <text evidence="3">The sequence shown here is derived from an EMBL/GenBank/DDBJ whole genome shotgun (WGS) entry which is preliminary data.</text>
</comment>
<dbReference type="SUPFAM" id="SSF58113">
    <property type="entry name" value="Apolipoprotein A-I"/>
    <property type="match status" value="1"/>
</dbReference>
<evidence type="ECO:0000313" key="3">
    <source>
        <dbReference type="EMBL" id="CAH1001364.1"/>
    </source>
</evidence>
<dbReference type="RefSeq" id="WP_238751211.1">
    <property type="nucleotide sequence ID" value="NZ_CAKLPZ010000002.1"/>
</dbReference>
<accession>A0ABM9B1Y4</accession>
<feature type="compositionally biased region" description="Basic and acidic residues" evidence="1">
    <location>
        <begin position="139"/>
        <end position="160"/>
    </location>
</feature>
<name>A0ABM9B1Y4_9BACT</name>
<feature type="region of interest" description="Disordered" evidence="1">
    <location>
        <begin position="118"/>
        <end position="160"/>
    </location>
</feature>
<keyword evidence="4" id="KW-1185">Reference proteome</keyword>
<keyword evidence="2" id="KW-1133">Transmembrane helix</keyword>
<feature type="compositionally biased region" description="Low complexity" evidence="1">
    <location>
        <begin position="118"/>
        <end position="128"/>
    </location>
</feature>
<organism evidence="3 4">
    <name type="scientific">Neolewinella maritima</name>
    <dbReference type="NCBI Taxonomy" id="1383882"/>
    <lineage>
        <taxon>Bacteria</taxon>
        <taxon>Pseudomonadati</taxon>
        <taxon>Bacteroidota</taxon>
        <taxon>Saprospiria</taxon>
        <taxon>Saprospirales</taxon>
        <taxon>Lewinellaceae</taxon>
        <taxon>Neolewinella</taxon>
    </lineage>
</organism>
<evidence type="ECO:0000313" key="4">
    <source>
        <dbReference type="Proteomes" id="UP000837803"/>
    </source>
</evidence>
<protein>
    <recommendedName>
        <fullName evidence="5">YtxH domain-containing protein</fullName>
    </recommendedName>
</protein>
<gene>
    <name evidence="3" type="ORF">LEM8419_02265</name>
</gene>
<feature type="transmembrane region" description="Helical" evidence="2">
    <location>
        <begin position="12"/>
        <end position="28"/>
    </location>
</feature>
<proteinExistence type="predicted"/>
<evidence type="ECO:0000256" key="1">
    <source>
        <dbReference type="SAM" id="MobiDB-lite"/>
    </source>
</evidence>
<dbReference type="EMBL" id="CAKLPZ010000002">
    <property type="protein sequence ID" value="CAH1001364.1"/>
    <property type="molecule type" value="Genomic_DNA"/>
</dbReference>
<keyword evidence="2" id="KW-0812">Transmembrane</keyword>
<dbReference type="Proteomes" id="UP000837803">
    <property type="component" value="Unassembled WGS sequence"/>
</dbReference>
<sequence length="160" mass="17625">MNDNNSSGKGWALGFGLLTGIAVGYYLNSNEGRSMQRKAKAQFDEYGNQVTTYTEQAKTKGQELVETAKTKGQEYLTDAKVKTNDLTAQAKVKLEEGKQWASKQAETVKETVDKKAAATSDAAKSATSNLESSFNRGVNKAERKMDENRERIDNTIEKNS</sequence>
<dbReference type="Gene3D" id="1.20.120.20">
    <property type="entry name" value="Apolipoprotein"/>
    <property type="match status" value="1"/>
</dbReference>
<evidence type="ECO:0000256" key="2">
    <source>
        <dbReference type="SAM" id="Phobius"/>
    </source>
</evidence>
<evidence type="ECO:0008006" key="5">
    <source>
        <dbReference type="Google" id="ProtNLM"/>
    </source>
</evidence>
<reference evidence="3" key="1">
    <citation type="submission" date="2021-12" db="EMBL/GenBank/DDBJ databases">
        <authorList>
            <person name="Rodrigo-Torres L."/>
            <person name="Arahal R. D."/>
            <person name="Lucena T."/>
        </authorList>
    </citation>
    <scope>NUCLEOTIDE SEQUENCE</scope>
    <source>
        <strain evidence="3">CECT 8419</strain>
    </source>
</reference>
<keyword evidence="2" id="KW-0472">Membrane</keyword>